<organism evidence="1">
    <name type="scientific">bioreactor metagenome</name>
    <dbReference type="NCBI Taxonomy" id="1076179"/>
    <lineage>
        <taxon>unclassified sequences</taxon>
        <taxon>metagenomes</taxon>
        <taxon>ecological metagenomes</taxon>
    </lineage>
</organism>
<evidence type="ECO:0000313" key="1">
    <source>
        <dbReference type="EMBL" id="MPN11365.1"/>
    </source>
</evidence>
<proteinExistence type="predicted"/>
<dbReference type="AlphaFoldDB" id="A0A645FAF7"/>
<gene>
    <name evidence="1" type="ORF">SDC9_158666</name>
</gene>
<reference evidence="1" key="1">
    <citation type="submission" date="2019-08" db="EMBL/GenBank/DDBJ databases">
        <authorList>
            <person name="Kucharzyk K."/>
            <person name="Murdoch R.W."/>
            <person name="Higgins S."/>
            <person name="Loffler F."/>
        </authorList>
    </citation>
    <scope>NUCLEOTIDE SEQUENCE</scope>
</reference>
<accession>A0A645FAF7</accession>
<sequence>MQPQVHALQLCGQDGRLFFRIENDFPSVDEFPAEDLQCVDQKPFKFSEIAPFIVDDFFISDPQIQADIQFLQVLDGQIGVGMLRCGGHELIRLDFRQKSGSADQIAHPHKIDAKPLLGQQHLLLHLLVQDFLQFPDEHNMLFTRQ</sequence>
<name>A0A645FAF7_9ZZZZ</name>
<protein>
    <submittedName>
        <fullName evidence="1">Uncharacterized protein</fullName>
    </submittedName>
</protein>
<dbReference type="EMBL" id="VSSQ01057572">
    <property type="protein sequence ID" value="MPN11365.1"/>
    <property type="molecule type" value="Genomic_DNA"/>
</dbReference>
<comment type="caution">
    <text evidence="1">The sequence shown here is derived from an EMBL/GenBank/DDBJ whole genome shotgun (WGS) entry which is preliminary data.</text>
</comment>